<organism evidence="3 4">
    <name type="scientific">Sneathiella sedimenti</name>
    <dbReference type="NCBI Taxonomy" id="2816034"/>
    <lineage>
        <taxon>Bacteria</taxon>
        <taxon>Pseudomonadati</taxon>
        <taxon>Pseudomonadota</taxon>
        <taxon>Alphaproteobacteria</taxon>
        <taxon>Sneathiellales</taxon>
        <taxon>Sneathiellaceae</taxon>
        <taxon>Sneathiella</taxon>
    </lineage>
</organism>
<name>A0ABS3F275_9PROT</name>
<dbReference type="Proteomes" id="UP000664761">
    <property type="component" value="Unassembled WGS sequence"/>
</dbReference>
<dbReference type="Pfam" id="PF07510">
    <property type="entry name" value="GmrSD_C"/>
    <property type="match status" value="1"/>
</dbReference>
<dbReference type="InterPro" id="IPR004919">
    <property type="entry name" value="GmrSD_N"/>
</dbReference>
<dbReference type="PANTHER" id="PTHR35149:SF1">
    <property type="entry name" value="DUF5655 DOMAIN-CONTAINING PROTEIN"/>
    <property type="match status" value="1"/>
</dbReference>
<evidence type="ECO:0000313" key="4">
    <source>
        <dbReference type="Proteomes" id="UP000664761"/>
    </source>
</evidence>
<comment type="caution">
    <text evidence="3">The sequence shown here is derived from an EMBL/GenBank/DDBJ whole genome shotgun (WGS) entry which is preliminary data.</text>
</comment>
<dbReference type="PANTHER" id="PTHR35149">
    <property type="entry name" value="SLL5132 PROTEIN"/>
    <property type="match status" value="1"/>
</dbReference>
<dbReference type="Pfam" id="PF03235">
    <property type="entry name" value="GmrSD_N"/>
    <property type="match status" value="1"/>
</dbReference>
<sequence length="667" mass="77965">MKAGPVTVRQLLENRQRFCVPIYQRHYVWARDKQWEPFWNDVRTKAIERLNSRDRRFSHFMGAVVLEARGAVSSRQVTSFQVVDGQQRLTTFQLYLAAARDYAQQVGFEDTVGLIEGYLFNEKEHLMEDPDVEKYKVWPTKYDRELFQDIVTAGRPALRKKYREHFYKSRDKIYEYSTIPKLLGAYGYFFDRIKHAVESDDLEDDFAETIEADEDEVDEATPVEAAEESDKDRATMELRLDALWEALIEEFKVVEITLEEGDDAQVIFETLNERGEPLLAADLVRNNIFHRADARQEKAEKLFDKYWKDFEAPFWSFMEKQGRYKKARIEFFLANFIAGKVAGEVTMSKLFSEYKAFIKIQANKPSGGYPSVEAELQDLRAYGALYRRLLERKPDDPLGHFGKLLLPWDVTTVYPLVLRLWSEEAMEEDEKKQCLSILLTFIVRRAICGLTTKNYNKFFLSVLRHLESNGFSRENLVKFLTAQTSESARLPADKEFENSWVSAPMYGRRLTAFRVRAVLEAIEREKRQKFHETDQLADDLSVEHILPSQWEEHWPLPSGEQPTSEEKWQAKYATEENDTRIGQMVRRKRLLNTFGNLTVLTKPLNASVSNGPYKDKRAALSDHSLLVLNREIIKSEEWNEDCIEARGRQLLEVALRMWKYPYLTGTE</sequence>
<feature type="domain" description="GmrSD restriction endonucleases N-terminal" evidence="1">
    <location>
        <begin position="9"/>
        <end position="289"/>
    </location>
</feature>
<protein>
    <submittedName>
        <fullName evidence="3">DUF262 domain-containing protein</fullName>
    </submittedName>
</protein>
<proteinExistence type="predicted"/>
<keyword evidence="4" id="KW-1185">Reference proteome</keyword>
<gene>
    <name evidence="3" type="ORF">J0X12_03225</name>
</gene>
<dbReference type="RefSeq" id="WP_207042179.1">
    <property type="nucleotide sequence ID" value="NZ_JAFLNC010000001.1"/>
</dbReference>
<evidence type="ECO:0000259" key="1">
    <source>
        <dbReference type="Pfam" id="PF03235"/>
    </source>
</evidence>
<evidence type="ECO:0000313" key="3">
    <source>
        <dbReference type="EMBL" id="MBO0332609.1"/>
    </source>
</evidence>
<feature type="domain" description="GmrSD restriction endonucleases C-terminal" evidence="2">
    <location>
        <begin position="491"/>
        <end position="653"/>
    </location>
</feature>
<accession>A0ABS3F275</accession>
<reference evidence="3 4" key="1">
    <citation type="submission" date="2021-03" db="EMBL/GenBank/DDBJ databases">
        <title>Sneathiella sp. CAU 1612 isolated from Kang Won-do.</title>
        <authorList>
            <person name="Kim W."/>
        </authorList>
    </citation>
    <scope>NUCLEOTIDE SEQUENCE [LARGE SCALE GENOMIC DNA]</scope>
    <source>
        <strain evidence="3 4">CAU 1612</strain>
    </source>
</reference>
<dbReference type="InterPro" id="IPR011089">
    <property type="entry name" value="GmrSD_C"/>
</dbReference>
<dbReference type="EMBL" id="JAFLNC010000001">
    <property type="protein sequence ID" value="MBO0332609.1"/>
    <property type="molecule type" value="Genomic_DNA"/>
</dbReference>
<evidence type="ECO:0000259" key="2">
    <source>
        <dbReference type="Pfam" id="PF07510"/>
    </source>
</evidence>